<dbReference type="Gene3D" id="3.60.15.10">
    <property type="entry name" value="Ribonuclease Z/Hydroxyacylglutathione hydrolase-like"/>
    <property type="match status" value="1"/>
</dbReference>
<feature type="domain" description="Metallo-beta-lactamase" evidence="2">
    <location>
        <begin position="30"/>
        <end position="222"/>
    </location>
</feature>
<dbReference type="RefSeq" id="WP_051313866.1">
    <property type="nucleotide sequence ID" value="NZ_AUBJ02000001.1"/>
</dbReference>
<feature type="region of interest" description="Disordered" evidence="1">
    <location>
        <begin position="273"/>
        <end position="304"/>
    </location>
</feature>
<evidence type="ECO:0000256" key="1">
    <source>
        <dbReference type="SAM" id="MobiDB-lite"/>
    </source>
</evidence>
<dbReference type="SUPFAM" id="SSF56281">
    <property type="entry name" value="Metallo-hydrolase/oxidoreductase"/>
    <property type="match status" value="1"/>
</dbReference>
<organism evidence="3 4">
    <name type="scientific">Actinoalloteichus caeruleus DSM 43889</name>
    <dbReference type="NCBI Taxonomy" id="1120930"/>
    <lineage>
        <taxon>Bacteria</taxon>
        <taxon>Bacillati</taxon>
        <taxon>Actinomycetota</taxon>
        <taxon>Actinomycetes</taxon>
        <taxon>Pseudonocardiales</taxon>
        <taxon>Pseudonocardiaceae</taxon>
        <taxon>Actinoalloteichus</taxon>
        <taxon>Actinoalloteichus cyanogriseus</taxon>
    </lineage>
</organism>
<dbReference type="SMART" id="SM00849">
    <property type="entry name" value="Lactamase_B"/>
    <property type="match status" value="1"/>
</dbReference>
<dbReference type="InterPro" id="IPR001279">
    <property type="entry name" value="Metallo-B-lactamas"/>
</dbReference>
<dbReference type="Proteomes" id="UP000791080">
    <property type="component" value="Unassembled WGS sequence"/>
</dbReference>
<proteinExistence type="predicted"/>
<evidence type="ECO:0000313" key="3">
    <source>
        <dbReference type="EMBL" id="MCP2334153.1"/>
    </source>
</evidence>
<protein>
    <submittedName>
        <fullName evidence="3">Glyoxylase, beta-lactamase superfamily II</fullName>
    </submittedName>
</protein>
<dbReference type="InterPro" id="IPR050855">
    <property type="entry name" value="NDM-1-like"/>
</dbReference>
<dbReference type="Pfam" id="PF00753">
    <property type="entry name" value="Lactamase_B"/>
    <property type="match status" value="1"/>
</dbReference>
<dbReference type="PANTHER" id="PTHR42951:SF4">
    <property type="entry name" value="ACYL-COENZYME A THIOESTERASE MBLAC2"/>
    <property type="match status" value="1"/>
</dbReference>
<evidence type="ECO:0000313" key="4">
    <source>
        <dbReference type="Proteomes" id="UP000791080"/>
    </source>
</evidence>
<dbReference type="InterPro" id="IPR036866">
    <property type="entry name" value="RibonucZ/Hydroxyglut_hydro"/>
</dbReference>
<accession>A0ABT1JPU0</accession>
<keyword evidence="4" id="KW-1185">Reference proteome</keyword>
<name>A0ABT1JPU0_ACTCY</name>
<dbReference type="EMBL" id="AUBJ02000001">
    <property type="protein sequence ID" value="MCP2334153.1"/>
    <property type="molecule type" value="Genomic_DNA"/>
</dbReference>
<dbReference type="CDD" id="cd16282">
    <property type="entry name" value="metallo-hydrolase-like_MBL-fold"/>
    <property type="match status" value="1"/>
</dbReference>
<dbReference type="PANTHER" id="PTHR42951">
    <property type="entry name" value="METALLO-BETA-LACTAMASE DOMAIN-CONTAINING"/>
    <property type="match status" value="1"/>
</dbReference>
<sequence length="304" mass="32679">MGPHEDEDIGAGTWIEVGDRVWARRYRELDLSVGLVVGRDRCLVVDTRGDREQGAEFAAEVRALTELPWTVVLTHVHFDHCFGSEAFLPCPVWAHPDAVEALERTAAAQRTEWVARYRAEGRSAIADRLDRVRRPVLPRPLPADPTTFDLGGRTVLVRHLGRGHTDHDVVVEVPDTGTVFAGDLVEQGAPPDFGDSYPLEWPGALRRLAGLVPANGVVVPGHGEPVDAAFVLAQADDVERAVVSCQSGSPDRAAPGGGEPPYPEETMAVIAARVRATRPEVPTSPPTGGATTAARPSDRSRPAS</sequence>
<evidence type="ECO:0000259" key="2">
    <source>
        <dbReference type="SMART" id="SM00849"/>
    </source>
</evidence>
<comment type="caution">
    <text evidence="3">The sequence shown here is derived from an EMBL/GenBank/DDBJ whole genome shotgun (WGS) entry which is preliminary data.</text>
</comment>
<gene>
    <name evidence="3" type="ORF">G443_004423</name>
</gene>
<reference evidence="3 4" key="1">
    <citation type="submission" date="2022-06" db="EMBL/GenBank/DDBJ databases">
        <title>Genomic Encyclopedia of Type Strains, Phase I: the one thousand microbial genomes (KMG-I) project.</title>
        <authorList>
            <person name="Kyrpides N."/>
        </authorList>
    </citation>
    <scope>NUCLEOTIDE SEQUENCE [LARGE SCALE GENOMIC DNA]</scope>
    <source>
        <strain evidence="3 4">DSM 43889</strain>
    </source>
</reference>
<feature type="compositionally biased region" description="Low complexity" evidence="1">
    <location>
        <begin position="286"/>
        <end position="295"/>
    </location>
</feature>